<dbReference type="InterPro" id="IPR014756">
    <property type="entry name" value="Ig_E-set"/>
</dbReference>
<dbReference type="Pfam" id="PF04234">
    <property type="entry name" value="CopC"/>
    <property type="match status" value="1"/>
</dbReference>
<dbReference type="InterPro" id="IPR007348">
    <property type="entry name" value="CopC_dom"/>
</dbReference>
<dbReference type="Gene3D" id="2.60.40.1220">
    <property type="match status" value="1"/>
</dbReference>
<sequence length="114" mass="11912">MIRTALATLILAVSATASLAHSKPEDTTPVNDTTVEVVDVISIRFNDPMRVTAITMTGPNGAVDVDRETGLEPVTEFLAAPAAAIPAGVYAVEWRGLSADGHPMQGTFGFTVSE</sequence>
<dbReference type="eggNOG" id="COG2372">
    <property type="taxonomic scope" value="Bacteria"/>
</dbReference>
<dbReference type="GO" id="GO:0005507">
    <property type="term" value="F:copper ion binding"/>
    <property type="evidence" value="ECO:0007669"/>
    <property type="project" value="InterPro"/>
</dbReference>
<evidence type="ECO:0000313" key="5">
    <source>
        <dbReference type="EMBL" id="AGI69203.1"/>
    </source>
</evidence>
<evidence type="ECO:0000256" key="2">
    <source>
        <dbReference type="ARBA" id="ARBA00023008"/>
    </source>
</evidence>
<dbReference type="HOGENOM" id="CLU_087859_4_0_5"/>
<keyword evidence="6" id="KW-1185">Reference proteome</keyword>
<dbReference type="GO" id="GO:0046688">
    <property type="term" value="P:response to copper ion"/>
    <property type="evidence" value="ECO:0007669"/>
    <property type="project" value="InterPro"/>
</dbReference>
<dbReference type="OrthoDB" id="9796814at2"/>
<feature type="domain" description="CopC" evidence="4">
    <location>
        <begin position="21"/>
        <end position="112"/>
    </location>
</feature>
<dbReference type="RefSeq" id="WP_015501153.1">
    <property type="nucleotide sequence ID" value="NC_020911.1"/>
</dbReference>
<dbReference type="EMBL" id="CP003740">
    <property type="protein sequence ID" value="AGI69203.1"/>
    <property type="molecule type" value="Genomic_DNA"/>
</dbReference>
<accession>M9RBR4</accession>
<evidence type="ECO:0000256" key="1">
    <source>
        <dbReference type="ARBA" id="ARBA00022729"/>
    </source>
</evidence>
<reference evidence="5 6" key="1">
    <citation type="journal article" date="2013" name="PLoS ONE">
        <title>Poles Apart: Arctic and Antarctic Octadecabacter strains Share High Genome Plasticity and a New Type of Xanthorhodopsin.</title>
        <authorList>
            <person name="Vollmers J."/>
            <person name="Voget S."/>
            <person name="Dietrich S."/>
            <person name="Gollnow K."/>
            <person name="Smits M."/>
            <person name="Meyer K."/>
            <person name="Brinkhoff T."/>
            <person name="Simon M."/>
            <person name="Daniel R."/>
        </authorList>
    </citation>
    <scope>NUCLEOTIDE SEQUENCE [LARGE SCALE GENOMIC DNA]</scope>
    <source>
        <strain evidence="5 6">307</strain>
    </source>
</reference>
<dbReference type="AlphaFoldDB" id="M9RBR4"/>
<dbReference type="SUPFAM" id="SSF81296">
    <property type="entry name" value="E set domains"/>
    <property type="match status" value="1"/>
</dbReference>
<dbReference type="Proteomes" id="UP000005307">
    <property type="component" value="Chromosome"/>
</dbReference>
<evidence type="ECO:0000313" key="6">
    <source>
        <dbReference type="Proteomes" id="UP000005307"/>
    </source>
</evidence>
<proteinExistence type="predicted"/>
<feature type="chain" id="PRO_5004102235" description="CopC domain-containing protein" evidence="3">
    <location>
        <begin position="21"/>
        <end position="114"/>
    </location>
</feature>
<keyword evidence="1 3" id="KW-0732">Signal</keyword>
<dbReference type="GO" id="GO:0042597">
    <property type="term" value="C:periplasmic space"/>
    <property type="evidence" value="ECO:0007669"/>
    <property type="project" value="InterPro"/>
</dbReference>
<evidence type="ECO:0000259" key="4">
    <source>
        <dbReference type="Pfam" id="PF04234"/>
    </source>
</evidence>
<name>M9RBR4_9RHOB</name>
<evidence type="ECO:0000256" key="3">
    <source>
        <dbReference type="SAM" id="SignalP"/>
    </source>
</evidence>
<gene>
    <name evidence="5" type="ORF">OAN307_c37470</name>
</gene>
<dbReference type="InterPro" id="IPR014755">
    <property type="entry name" value="Cu-Rt/internalin_Ig-like"/>
</dbReference>
<feature type="signal peptide" evidence="3">
    <location>
        <begin position="1"/>
        <end position="20"/>
    </location>
</feature>
<dbReference type="STRING" id="391626.OAN307_c37470"/>
<organism evidence="5 6">
    <name type="scientific">Octadecabacter antarcticus 307</name>
    <dbReference type="NCBI Taxonomy" id="391626"/>
    <lineage>
        <taxon>Bacteria</taxon>
        <taxon>Pseudomonadati</taxon>
        <taxon>Pseudomonadota</taxon>
        <taxon>Alphaproteobacteria</taxon>
        <taxon>Rhodobacterales</taxon>
        <taxon>Roseobacteraceae</taxon>
        <taxon>Octadecabacter</taxon>
    </lineage>
</organism>
<dbReference type="KEGG" id="oat:OAN307_c37470"/>
<keyword evidence="2" id="KW-0186">Copper</keyword>
<protein>
    <recommendedName>
        <fullName evidence="4">CopC domain-containing protein</fullName>
    </recommendedName>
</protein>